<evidence type="ECO:0000256" key="4">
    <source>
        <dbReference type="ARBA" id="ARBA00022694"/>
    </source>
</evidence>
<comment type="caution">
    <text evidence="10">The sequence shown here is derived from an EMBL/GenBank/DDBJ whole genome shotgun (WGS) entry which is preliminary data.</text>
</comment>
<reference evidence="10 11" key="1">
    <citation type="submission" date="2016-11" db="EMBL/GenBank/DDBJ databases">
        <title>Trade-off between light-utilization and light-protection in marine flavobacteria.</title>
        <authorList>
            <person name="Kumagai Y."/>
        </authorList>
    </citation>
    <scope>NUCLEOTIDE SEQUENCE [LARGE SCALE GENOMIC DNA]</scope>
    <source>
        <strain evidence="10 11">JCM 17109</strain>
    </source>
</reference>
<dbReference type="RefSeq" id="WP_105982718.1">
    <property type="nucleotide sequence ID" value="NZ_MQUC01000003.1"/>
</dbReference>
<evidence type="ECO:0000256" key="5">
    <source>
        <dbReference type="ARBA" id="ARBA00022741"/>
    </source>
</evidence>
<evidence type="ECO:0000313" key="11">
    <source>
        <dbReference type="Proteomes" id="UP000239532"/>
    </source>
</evidence>
<feature type="domain" description="Lysidine-tRNA(Ile) synthetase C-terminal" evidence="9">
    <location>
        <begin position="367"/>
        <end position="441"/>
    </location>
</feature>
<name>A0A2S9WTY4_9FLAO</name>
<evidence type="ECO:0000259" key="9">
    <source>
        <dbReference type="SMART" id="SM00977"/>
    </source>
</evidence>
<dbReference type="PANTHER" id="PTHR43033">
    <property type="entry name" value="TRNA(ILE)-LYSIDINE SYNTHASE-RELATED"/>
    <property type="match status" value="1"/>
</dbReference>
<comment type="catalytic activity">
    <reaction evidence="7 8">
        <text>cytidine(34) in tRNA(Ile2) + L-lysine + ATP = lysidine(34) in tRNA(Ile2) + AMP + diphosphate + H(+)</text>
        <dbReference type="Rhea" id="RHEA:43744"/>
        <dbReference type="Rhea" id="RHEA-COMP:10625"/>
        <dbReference type="Rhea" id="RHEA-COMP:10670"/>
        <dbReference type="ChEBI" id="CHEBI:15378"/>
        <dbReference type="ChEBI" id="CHEBI:30616"/>
        <dbReference type="ChEBI" id="CHEBI:32551"/>
        <dbReference type="ChEBI" id="CHEBI:33019"/>
        <dbReference type="ChEBI" id="CHEBI:82748"/>
        <dbReference type="ChEBI" id="CHEBI:83665"/>
        <dbReference type="ChEBI" id="CHEBI:456215"/>
        <dbReference type="EC" id="6.3.4.19"/>
    </reaction>
</comment>
<dbReference type="Pfam" id="PF11734">
    <property type="entry name" value="TilS_C"/>
    <property type="match status" value="1"/>
</dbReference>
<dbReference type="InterPro" id="IPR012094">
    <property type="entry name" value="tRNA_Ile_lys_synt"/>
</dbReference>
<dbReference type="GO" id="GO:0006400">
    <property type="term" value="P:tRNA modification"/>
    <property type="evidence" value="ECO:0007669"/>
    <property type="project" value="UniProtKB-UniRule"/>
</dbReference>
<dbReference type="SUPFAM" id="SSF52402">
    <property type="entry name" value="Adenine nucleotide alpha hydrolases-like"/>
    <property type="match status" value="1"/>
</dbReference>
<dbReference type="SUPFAM" id="SSF56037">
    <property type="entry name" value="PheT/TilS domain"/>
    <property type="match status" value="1"/>
</dbReference>
<dbReference type="Proteomes" id="UP000239532">
    <property type="component" value="Unassembled WGS sequence"/>
</dbReference>
<dbReference type="InterPro" id="IPR014729">
    <property type="entry name" value="Rossmann-like_a/b/a_fold"/>
</dbReference>
<dbReference type="EMBL" id="MQUC01000003">
    <property type="protein sequence ID" value="PRP66935.1"/>
    <property type="molecule type" value="Genomic_DNA"/>
</dbReference>
<dbReference type="AlphaFoldDB" id="A0A2S9WTY4"/>
<dbReference type="GO" id="GO:0005524">
    <property type="term" value="F:ATP binding"/>
    <property type="evidence" value="ECO:0007669"/>
    <property type="project" value="UniProtKB-UniRule"/>
</dbReference>
<dbReference type="PANTHER" id="PTHR43033:SF1">
    <property type="entry name" value="TRNA(ILE)-LYSIDINE SYNTHASE-RELATED"/>
    <property type="match status" value="1"/>
</dbReference>
<dbReference type="SMART" id="SM00977">
    <property type="entry name" value="TilS_C"/>
    <property type="match status" value="1"/>
</dbReference>
<dbReference type="InterPro" id="IPR012796">
    <property type="entry name" value="Lysidine-tRNA-synth_C"/>
</dbReference>
<evidence type="ECO:0000256" key="8">
    <source>
        <dbReference type="HAMAP-Rule" id="MF_01161"/>
    </source>
</evidence>
<keyword evidence="5 8" id="KW-0547">Nucleotide-binding</keyword>
<comment type="similarity">
    <text evidence="8">Belongs to the tRNA(Ile)-lysidine synthase family.</text>
</comment>
<keyword evidence="4 8" id="KW-0819">tRNA processing</keyword>
<keyword evidence="2 8" id="KW-0963">Cytoplasm</keyword>
<keyword evidence="11" id="KW-1185">Reference proteome</keyword>
<keyword evidence="6 8" id="KW-0067">ATP-binding</keyword>
<organism evidence="10 11">
    <name type="scientific">Nonlabens agnitus</name>
    <dbReference type="NCBI Taxonomy" id="870484"/>
    <lineage>
        <taxon>Bacteria</taxon>
        <taxon>Pseudomonadati</taxon>
        <taxon>Bacteroidota</taxon>
        <taxon>Flavobacteriia</taxon>
        <taxon>Flavobacteriales</taxon>
        <taxon>Flavobacteriaceae</taxon>
        <taxon>Nonlabens</taxon>
    </lineage>
</organism>
<comment type="function">
    <text evidence="8">Ligates lysine onto the cytidine present at position 34 of the AUA codon-specific tRNA(Ile) that contains the anticodon CAU, in an ATP-dependent manner. Cytidine is converted to lysidine, thus changing the amino acid specificity of the tRNA from methionine to isoleucine.</text>
</comment>
<dbReference type="NCBIfam" id="TIGR02433">
    <property type="entry name" value="lysidine_TilS_C"/>
    <property type="match status" value="1"/>
</dbReference>
<dbReference type="GO" id="GO:0005737">
    <property type="term" value="C:cytoplasm"/>
    <property type="evidence" value="ECO:0007669"/>
    <property type="project" value="UniProtKB-SubCell"/>
</dbReference>
<sequence length="443" mass="50689">MQDAFVEHVRSNFPQLMQGSYLLAISGGLDSVVLAHLLQQAGIKAQWAHCNFNLRATESDGDEQFLKKLAGDQAIELQTTSFETKKIALDRGISTQMAARDLRYEWFAQLQHIYHLDGVLTAHHLDDQIETFLINLNRGAGLAGLQGIPAINESVIRPLLPFTRQQILEYAQQHDLKWREDSSNASNDYQRNQLRNEVLPLLHSALPDLRAHFPKTLSYLKDVESIVDDAVARFRESVTTPNATAFEIHLDEVKKVDGFAKYLFYLLQPYGFTKMEEVLQLMEAETGKQLQNDNYILLKDRDLLRLEQRKDPVTATWYLLPETTSVFIDVAQLSIETHHVDDPMDFVKAHMGNNVLLVDTSRLEYPLTLRVWRPGDRLEPYGMSGSQLVSDILINEKVSRLDKERCFVLESGDKILWIVGLRSSRHHAITRSTKEIKKVTWVI</sequence>
<evidence type="ECO:0000256" key="1">
    <source>
        <dbReference type="ARBA" id="ARBA00004496"/>
    </source>
</evidence>
<dbReference type="CDD" id="cd01992">
    <property type="entry name" value="TilS_N"/>
    <property type="match status" value="1"/>
</dbReference>
<evidence type="ECO:0000313" key="10">
    <source>
        <dbReference type="EMBL" id="PRP66935.1"/>
    </source>
</evidence>
<comment type="subcellular location">
    <subcellularLocation>
        <location evidence="1 8">Cytoplasm</location>
    </subcellularLocation>
</comment>
<feature type="binding site" evidence="8">
    <location>
        <begin position="26"/>
        <end position="31"/>
    </location>
    <ligand>
        <name>ATP</name>
        <dbReference type="ChEBI" id="CHEBI:30616"/>
    </ligand>
</feature>
<dbReference type="InterPro" id="IPR012795">
    <property type="entry name" value="tRNA_Ile_lys_synt_N"/>
</dbReference>
<proteinExistence type="inferred from homology"/>
<keyword evidence="3 8" id="KW-0436">Ligase</keyword>
<evidence type="ECO:0000256" key="6">
    <source>
        <dbReference type="ARBA" id="ARBA00022840"/>
    </source>
</evidence>
<evidence type="ECO:0000256" key="7">
    <source>
        <dbReference type="ARBA" id="ARBA00048539"/>
    </source>
</evidence>
<dbReference type="GO" id="GO:0032267">
    <property type="term" value="F:tRNA(Ile)-lysidine synthase activity"/>
    <property type="evidence" value="ECO:0007669"/>
    <property type="project" value="UniProtKB-EC"/>
</dbReference>
<evidence type="ECO:0000256" key="3">
    <source>
        <dbReference type="ARBA" id="ARBA00022598"/>
    </source>
</evidence>
<protein>
    <recommendedName>
        <fullName evidence="8">tRNA(Ile)-lysidine synthase</fullName>
        <ecNumber evidence="8">6.3.4.19</ecNumber>
    </recommendedName>
    <alternativeName>
        <fullName evidence="8">tRNA(Ile)-2-lysyl-cytidine synthase</fullName>
    </alternativeName>
    <alternativeName>
        <fullName evidence="8">tRNA(Ile)-lysidine synthetase</fullName>
    </alternativeName>
</protein>
<evidence type="ECO:0000256" key="2">
    <source>
        <dbReference type="ARBA" id="ARBA00022490"/>
    </source>
</evidence>
<dbReference type="HAMAP" id="MF_01161">
    <property type="entry name" value="tRNA_Ile_lys_synt"/>
    <property type="match status" value="1"/>
</dbReference>
<dbReference type="InterPro" id="IPR011063">
    <property type="entry name" value="TilS/TtcA_N"/>
</dbReference>
<dbReference type="Gene3D" id="3.40.50.620">
    <property type="entry name" value="HUPs"/>
    <property type="match status" value="1"/>
</dbReference>
<accession>A0A2S9WTY4</accession>
<dbReference type="EC" id="6.3.4.19" evidence="8"/>
<dbReference type="OrthoDB" id="9807403at2"/>
<dbReference type="Pfam" id="PF01171">
    <property type="entry name" value="ATP_bind_3"/>
    <property type="match status" value="1"/>
</dbReference>
<dbReference type="NCBIfam" id="TIGR02432">
    <property type="entry name" value="lysidine_TilS_N"/>
    <property type="match status" value="1"/>
</dbReference>
<gene>
    <name evidence="8" type="primary">tilS</name>
    <name evidence="10" type="ORF">BST86_07405</name>
</gene>
<comment type="domain">
    <text evidence="8">The N-terminal region contains the highly conserved SGGXDS motif, predicted to be a P-loop motif involved in ATP binding.</text>
</comment>